<dbReference type="PANTHER" id="PTHR12243">
    <property type="entry name" value="MADF DOMAIN TRANSCRIPTION FACTOR"/>
    <property type="match status" value="1"/>
</dbReference>
<dbReference type="Pfam" id="PF10545">
    <property type="entry name" value="MADF_DNA_bdg"/>
    <property type="match status" value="1"/>
</dbReference>
<reference evidence="3" key="2">
    <citation type="submission" date="2020-12" db="EMBL/GenBank/DDBJ databases">
        <authorList>
            <person name="Kanost M."/>
        </authorList>
    </citation>
    <scope>NUCLEOTIDE SEQUENCE</scope>
</reference>
<accession>A0A921ZY18</accession>
<evidence type="ECO:0000313" key="3">
    <source>
        <dbReference type="EMBL" id="KAG6465248.1"/>
    </source>
</evidence>
<evidence type="ECO:0000313" key="4">
    <source>
        <dbReference type="Proteomes" id="UP000791440"/>
    </source>
</evidence>
<dbReference type="SMART" id="SM00595">
    <property type="entry name" value="MADF"/>
    <property type="match status" value="1"/>
</dbReference>
<feature type="domain" description="MADF" evidence="2">
    <location>
        <begin position="38"/>
        <end position="127"/>
    </location>
</feature>
<dbReference type="GO" id="GO:0003677">
    <property type="term" value="F:DNA binding"/>
    <property type="evidence" value="ECO:0007669"/>
    <property type="project" value="InterPro"/>
</dbReference>
<evidence type="ECO:0000259" key="2">
    <source>
        <dbReference type="PROSITE" id="PS51029"/>
    </source>
</evidence>
<gene>
    <name evidence="3" type="ORF">O3G_MSEX015024</name>
</gene>
<sequence>MSVSGPPRPVRTSSVAGPTPNNRDVYVLLIIVEMHDVLLIQFVRSHRALYDFSHPKYWDSEYKNKLWDQIGKKLNSVGTTCRSRWHNIRDQYRKTLKKTIAKKGQNAKKVPYYKYHELMSFMDGFFQEREKKEILTADDEADDFYGVQLKTDNEDAASSNSSRPESSMDTFPHAVVCLESPINAIMPPSGTQARHPLSPDRPGSPRASESTSSKEKKELSRLTSTAAYLVEYILKKSEKKPEHPIDKFLEGIAPTLRSLTPYYQNLAKSEIFATVQKYEMMMLKESHDTANSEHKEANGRNTTSADNKDSVERIKEK</sequence>
<proteinExistence type="predicted"/>
<name>A0A921ZY18_MANSE</name>
<feature type="region of interest" description="Disordered" evidence="1">
    <location>
        <begin position="185"/>
        <end position="220"/>
    </location>
</feature>
<dbReference type="Pfam" id="PF02944">
    <property type="entry name" value="BESS"/>
    <property type="match status" value="1"/>
</dbReference>
<feature type="region of interest" description="Disordered" evidence="1">
    <location>
        <begin position="286"/>
        <end position="317"/>
    </location>
</feature>
<keyword evidence="4" id="KW-1185">Reference proteome</keyword>
<dbReference type="AlphaFoldDB" id="A0A921ZY18"/>
<evidence type="ECO:0000256" key="1">
    <source>
        <dbReference type="SAM" id="MobiDB-lite"/>
    </source>
</evidence>
<dbReference type="InterPro" id="IPR006578">
    <property type="entry name" value="MADF-dom"/>
</dbReference>
<dbReference type="InterPro" id="IPR039353">
    <property type="entry name" value="TF_Adf1"/>
</dbReference>
<feature type="compositionally biased region" description="Low complexity" evidence="1">
    <location>
        <begin position="158"/>
        <end position="167"/>
    </location>
</feature>
<dbReference type="InterPro" id="IPR004210">
    <property type="entry name" value="BESS_motif"/>
</dbReference>
<dbReference type="EMBL" id="JH669428">
    <property type="protein sequence ID" value="KAG6465248.1"/>
    <property type="molecule type" value="Genomic_DNA"/>
</dbReference>
<dbReference type="Proteomes" id="UP000791440">
    <property type="component" value="Unassembled WGS sequence"/>
</dbReference>
<organism evidence="3 4">
    <name type="scientific">Manduca sexta</name>
    <name type="common">Tobacco hawkmoth</name>
    <name type="synonym">Tobacco hornworm</name>
    <dbReference type="NCBI Taxonomy" id="7130"/>
    <lineage>
        <taxon>Eukaryota</taxon>
        <taxon>Metazoa</taxon>
        <taxon>Ecdysozoa</taxon>
        <taxon>Arthropoda</taxon>
        <taxon>Hexapoda</taxon>
        <taxon>Insecta</taxon>
        <taxon>Pterygota</taxon>
        <taxon>Neoptera</taxon>
        <taxon>Endopterygota</taxon>
        <taxon>Lepidoptera</taxon>
        <taxon>Glossata</taxon>
        <taxon>Ditrysia</taxon>
        <taxon>Bombycoidea</taxon>
        <taxon>Sphingidae</taxon>
        <taxon>Sphinginae</taxon>
        <taxon>Sphingini</taxon>
        <taxon>Manduca</taxon>
    </lineage>
</organism>
<dbReference type="PANTHER" id="PTHR12243:SF67">
    <property type="entry name" value="COREPRESSOR OF PANGOLIN, ISOFORM A-RELATED"/>
    <property type="match status" value="1"/>
</dbReference>
<feature type="compositionally biased region" description="Basic and acidic residues" evidence="1">
    <location>
        <begin position="286"/>
        <end position="298"/>
    </location>
</feature>
<dbReference type="PROSITE" id="PS51029">
    <property type="entry name" value="MADF"/>
    <property type="match status" value="1"/>
</dbReference>
<feature type="region of interest" description="Disordered" evidence="1">
    <location>
        <begin position="150"/>
        <end position="169"/>
    </location>
</feature>
<feature type="compositionally biased region" description="Basic and acidic residues" evidence="1">
    <location>
        <begin position="306"/>
        <end position="317"/>
    </location>
</feature>
<protein>
    <recommendedName>
        <fullName evidence="2">MADF domain-containing protein</fullName>
    </recommendedName>
</protein>
<reference evidence="3" key="1">
    <citation type="journal article" date="2016" name="Insect Biochem. Mol. Biol.">
        <title>Multifaceted biological insights from a draft genome sequence of the tobacco hornworm moth, Manduca sexta.</title>
        <authorList>
            <person name="Kanost M.R."/>
            <person name="Arrese E.L."/>
            <person name="Cao X."/>
            <person name="Chen Y.R."/>
            <person name="Chellapilla S."/>
            <person name="Goldsmith M.R."/>
            <person name="Grosse-Wilde E."/>
            <person name="Heckel D.G."/>
            <person name="Herndon N."/>
            <person name="Jiang H."/>
            <person name="Papanicolaou A."/>
            <person name="Qu J."/>
            <person name="Soulages J.L."/>
            <person name="Vogel H."/>
            <person name="Walters J."/>
            <person name="Waterhouse R.M."/>
            <person name="Ahn S.J."/>
            <person name="Almeida F.C."/>
            <person name="An C."/>
            <person name="Aqrawi P."/>
            <person name="Bretschneider A."/>
            <person name="Bryant W.B."/>
            <person name="Bucks S."/>
            <person name="Chao H."/>
            <person name="Chevignon G."/>
            <person name="Christen J.M."/>
            <person name="Clarke D.F."/>
            <person name="Dittmer N.T."/>
            <person name="Ferguson L.C.F."/>
            <person name="Garavelou S."/>
            <person name="Gordon K.H.J."/>
            <person name="Gunaratna R.T."/>
            <person name="Han Y."/>
            <person name="Hauser F."/>
            <person name="He Y."/>
            <person name="Heidel-Fischer H."/>
            <person name="Hirsh A."/>
            <person name="Hu Y."/>
            <person name="Jiang H."/>
            <person name="Kalra D."/>
            <person name="Klinner C."/>
            <person name="Konig C."/>
            <person name="Kovar C."/>
            <person name="Kroll A.R."/>
            <person name="Kuwar S.S."/>
            <person name="Lee S.L."/>
            <person name="Lehman R."/>
            <person name="Li K."/>
            <person name="Li Z."/>
            <person name="Liang H."/>
            <person name="Lovelace S."/>
            <person name="Lu Z."/>
            <person name="Mansfield J.H."/>
            <person name="McCulloch K.J."/>
            <person name="Mathew T."/>
            <person name="Morton B."/>
            <person name="Muzny D.M."/>
            <person name="Neunemann D."/>
            <person name="Ongeri F."/>
            <person name="Pauchet Y."/>
            <person name="Pu L.L."/>
            <person name="Pyrousis I."/>
            <person name="Rao X.J."/>
            <person name="Redding A."/>
            <person name="Roesel C."/>
            <person name="Sanchez-Gracia A."/>
            <person name="Schaack S."/>
            <person name="Shukla A."/>
            <person name="Tetreau G."/>
            <person name="Wang Y."/>
            <person name="Xiong G.H."/>
            <person name="Traut W."/>
            <person name="Walsh T.K."/>
            <person name="Worley K.C."/>
            <person name="Wu D."/>
            <person name="Wu W."/>
            <person name="Wu Y.Q."/>
            <person name="Zhang X."/>
            <person name="Zou Z."/>
            <person name="Zucker H."/>
            <person name="Briscoe A.D."/>
            <person name="Burmester T."/>
            <person name="Clem R.J."/>
            <person name="Feyereisen R."/>
            <person name="Grimmelikhuijzen C.J.P."/>
            <person name="Hamodrakas S.J."/>
            <person name="Hansson B.S."/>
            <person name="Huguet E."/>
            <person name="Jermiin L.S."/>
            <person name="Lan Q."/>
            <person name="Lehman H.K."/>
            <person name="Lorenzen M."/>
            <person name="Merzendorfer H."/>
            <person name="Michalopoulos I."/>
            <person name="Morton D.B."/>
            <person name="Muthukrishnan S."/>
            <person name="Oakeshott J.G."/>
            <person name="Palmer W."/>
            <person name="Park Y."/>
            <person name="Passarelli A.L."/>
            <person name="Rozas J."/>
            <person name="Schwartz L.M."/>
            <person name="Smith W."/>
            <person name="Southgate A."/>
            <person name="Vilcinskas A."/>
            <person name="Vogt R."/>
            <person name="Wang P."/>
            <person name="Werren J."/>
            <person name="Yu X.Q."/>
            <person name="Zhou J.J."/>
            <person name="Brown S.J."/>
            <person name="Scherer S.E."/>
            <person name="Richards S."/>
            <person name="Blissard G.W."/>
        </authorList>
    </citation>
    <scope>NUCLEOTIDE SEQUENCE</scope>
</reference>
<comment type="caution">
    <text evidence="3">The sequence shown here is derived from an EMBL/GenBank/DDBJ whole genome shotgun (WGS) entry which is preliminary data.</text>
</comment>